<dbReference type="InterPro" id="IPR000504">
    <property type="entry name" value="RRM_dom"/>
</dbReference>
<proteinExistence type="inferred from homology"/>
<keyword evidence="5" id="KW-0508">mRNA splicing</keyword>
<feature type="compositionally biased region" description="Low complexity" evidence="7">
    <location>
        <begin position="140"/>
        <end position="149"/>
    </location>
</feature>
<dbReference type="EMBL" id="LSYV01000015">
    <property type="protein sequence ID" value="KXZ50931.1"/>
    <property type="molecule type" value="Genomic_DNA"/>
</dbReference>
<sequence>MEAERAAKAAEAAVAAADGDDVTAADAPGTPEELEFEDDDGTSYVWDRRLRKYMPKEGQGQKGGPVPEEAAYDIDAMTYEPEEEVIPSLAQARAAEAEAEAEAEEAQKRDRKKTGQGASSSAPSADAAEASSSKKDAKKGAAAAAGTKRPAPEADADGKDGAGAASGEPAAGGEEDGDAADGRGRKKKGGKGKVEQPANWFDLKINTNVYVTGLPLDVTIQEVNETFSKCGIIKVDEKGHPRIKLYRDKATGMLKGDALVSYLKASNKKEKRKQLAQLEQRALGWGGFDDKASADKTTAVLSQMFAPDDFLENMLLAEELEQDVRSECTKLGVIEKVRIFKQNPQGIVTVRFRTPEAAHKCVELMNGRYFGGRRLEAFMWDGFTNYNVKSKETAEEEQARLEAFARELEAKGEVEAAAAASAAAAAAGERAAEASRATAAATAPAAADEQKMEA</sequence>
<dbReference type="InterPro" id="IPR034393">
    <property type="entry name" value="TatSF1-like"/>
</dbReference>
<keyword evidence="2" id="KW-0507">mRNA processing</keyword>
<dbReference type="Pfam" id="PF00076">
    <property type="entry name" value="RRM_1"/>
    <property type="match status" value="1"/>
</dbReference>
<feature type="compositionally biased region" description="Acidic residues" evidence="7">
    <location>
        <begin position="32"/>
        <end position="41"/>
    </location>
</feature>
<evidence type="ECO:0000256" key="2">
    <source>
        <dbReference type="ARBA" id="ARBA00022664"/>
    </source>
</evidence>
<evidence type="ECO:0000259" key="8">
    <source>
        <dbReference type="PROSITE" id="PS50102"/>
    </source>
</evidence>
<feature type="region of interest" description="Disordered" evidence="7">
    <location>
        <begin position="431"/>
        <end position="454"/>
    </location>
</feature>
<dbReference type="GO" id="GO:0005684">
    <property type="term" value="C:U2-type spliceosomal complex"/>
    <property type="evidence" value="ECO:0007669"/>
    <property type="project" value="TreeGrafter"/>
</dbReference>
<evidence type="ECO:0000256" key="5">
    <source>
        <dbReference type="ARBA" id="ARBA00023187"/>
    </source>
</evidence>
<dbReference type="SMART" id="SM00360">
    <property type="entry name" value="RRM"/>
    <property type="match status" value="2"/>
</dbReference>
<dbReference type="InterPro" id="IPR035979">
    <property type="entry name" value="RBD_domain_sf"/>
</dbReference>
<name>A0A150GMB6_GONPE</name>
<evidence type="ECO:0000256" key="3">
    <source>
        <dbReference type="ARBA" id="ARBA00022737"/>
    </source>
</evidence>
<dbReference type="SMART" id="SM00361">
    <property type="entry name" value="RRM_1"/>
    <property type="match status" value="1"/>
</dbReference>
<dbReference type="PANTHER" id="PTHR15608">
    <property type="entry name" value="SPLICING FACTOR U2AF-ASSOCIATED PROTEIN 2"/>
    <property type="match status" value="1"/>
</dbReference>
<evidence type="ECO:0000256" key="7">
    <source>
        <dbReference type="SAM" id="MobiDB-lite"/>
    </source>
</evidence>
<dbReference type="FunFam" id="3.30.70.330:FF:000105">
    <property type="entry name" value="HIV Tat-specific factor 1 homolog"/>
    <property type="match status" value="1"/>
</dbReference>
<dbReference type="AlphaFoldDB" id="A0A150GMB6"/>
<dbReference type="STRING" id="33097.A0A150GMB6"/>
<dbReference type="InterPro" id="IPR003954">
    <property type="entry name" value="RRM_euk-type"/>
</dbReference>
<dbReference type="SUPFAM" id="SSF54928">
    <property type="entry name" value="RNA-binding domain, RBD"/>
    <property type="match status" value="2"/>
</dbReference>
<gene>
    <name evidence="9" type="ORF">GPECTOR_14g177</name>
</gene>
<evidence type="ECO:0000313" key="9">
    <source>
        <dbReference type="EMBL" id="KXZ50931.1"/>
    </source>
</evidence>
<feature type="region of interest" description="Disordered" evidence="7">
    <location>
        <begin position="1"/>
        <end position="194"/>
    </location>
</feature>
<dbReference type="OrthoDB" id="10258585at2759"/>
<dbReference type="GO" id="GO:0000398">
    <property type="term" value="P:mRNA splicing, via spliceosome"/>
    <property type="evidence" value="ECO:0007669"/>
    <property type="project" value="UniProtKB-ARBA"/>
</dbReference>
<dbReference type="InterPro" id="IPR012677">
    <property type="entry name" value="Nucleotide-bd_a/b_plait_sf"/>
</dbReference>
<keyword evidence="3" id="KW-0677">Repeat</keyword>
<comment type="similarity">
    <text evidence="1">Belongs to the HTATSF1 family.</text>
</comment>
<accession>A0A150GMB6</accession>
<evidence type="ECO:0000256" key="6">
    <source>
        <dbReference type="PROSITE-ProRule" id="PRU00176"/>
    </source>
</evidence>
<evidence type="ECO:0000313" key="10">
    <source>
        <dbReference type="Proteomes" id="UP000075714"/>
    </source>
</evidence>
<dbReference type="GO" id="GO:0005686">
    <property type="term" value="C:U2 snRNP"/>
    <property type="evidence" value="ECO:0007669"/>
    <property type="project" value="TreeGrafter"/>
</dbReference>
<reference evidence="10" key="1">
    <citation type="journal article" date="2016" name="Nat. Commun.">
        <title>The Gonium pectorale genome demonstrates co-option of cell cycle regulation during the evolution of multicellularity.</title>
        <authorList>
            <person name="Hanschen E.R."/>
            <person name="Marriage T.N."/>
            <person name="Ferris P.J."/>
            <person name="Hamaji T."/>
            <person name="Toyoda A."/>
            <person name="Fujiyama A."/>
            <person name="Neme R."/>
            <person name="Noguchi H."/>
            <person name="Minakuchi Y."/>
            <person name="Suzuki M."/>
            <person name="Kawai-Toyooka H."/>
            <person name="Smith D.R."/>
            <person name="Sparks H."/>
            <person name="Anderson J."/>
            <person name="Bakaric R."/>
            <person name="Luria V."/>
            <person name="Karger A."/>
            <person name="Kirschner M.W."/>
            <person name="Durand P.M."/>
            <person name="Michod R.E."/>
            <person name="Nozaki H."/>
            <person name="Olson B.J."/>
        </authorList>
    </citation>
    <scope>NUCLEOTIDE SEQUENCE [LARGE SCALE GENOMIC DNA]</scope>
    <source>
        <strain evidence="10">NIES-2863</strain>
    </source>
</reference>
<feature type="compositionally biased region" description="Low complexity" evidence="7">
    <location>
        <begin position="431"/>
        <end position="447"/>
    </location>
</feature>
<feature type="compositionally biased region" description="Basic and acidic residues" evidence="7">
    <location>
        <begin position="150"/>
        <end position="160"/>
    </location>
</feature>
<dbReference type="PANTHER" id="PTHR15608:SF0">
    <property type="entry name" value="HIV TAT-SPECIFIC FACTOR 1"/>
    <property type="match status" value="1"/>
</dbReference>
<protein>
    <recommendedName>
        <fullName evidence="8">RRM domain-containing protein</fullName>
    </recommendedName>
</protein>
<feature type="compositionally biased region" description="Low complexity" evidence="7">
    <location>
        <begin position="162"/>
        <end position="172"/>
    </location>
</feature>
<comment type="caution">
    <text evidence="9">The sequence shown here is derived from an EMBL/GenBank/DDBJ whole genome shotgun (WGS) entry which is preliminary data.</text>
</comment>
<evidence type="ECO:0000256" key="4">
    <source>
        <dbReference type="ARBA" id="ARBA00022884"/>
    </source>
</evidence>
<dbReference type="Gene3D" id="3.30.70.330">
    <property type="match status" value="2"/>
</dbReference>
<dbReference type="Proteomes" id="UP000075714">
    <property type="component" value="Unassembled WGS sequence"/>
</dbReference>
<keyword evidence="10" id="KW-1185">Reference proteome</keyword>
<dbReference type="PROSITE" id="PS50102">
    <property type="entry name" value="RRM"/>
    <property type="match status" value="1"/>
</dbReference>
<dbReference type="GO" id="GO:0003723">
    <property type="term" value="F:RNA binding"/>
    <property type="evidence" value="ECO:0007669"/>
    <property type="project" value="UniProtKB-UniRule"/>
</dbReference>
<feature type="domain" description="RRM" evidence="8">
    <location>
        <begin position="310"/>
        <end position="376"/>
    </location>
</feature>
<organism evidence="9 10">
    <name type="scientific">Gonium pectorale</name>
    <name type="common">Green alga</name>
    <dbReference type="NCBI Taxonomy" id="33097"/>
    <lineage>
        <taxon>Eukaryota</taxon>
        <taxon>Viridiplantae</taxon>
        <taxon>Chlorophyta</taxon>
        <taxon>core chlorophytes</taxon>
        <taxon>Chlorophyceae</taxon>
        <taxon>CS clade</taxon>
        <taxon>Chlamydomonadales</taxon>
        <taxon>Volvocaceae</taxon>
        <taxon>Gonium</taxon>
    </lineage>
</organism>
<evidence type="ECO:0000256" key="1">
    <source>
        <dbReference type="ARBA" id="ARBA00007747"/>
    </source>
</evidence>
<keyword evidence="4 6" id="KW-0694">RNA-binding</keyword>
<feature type="compositionally biased region" description="Low complexity" evidence="7">
    <location>
        <begin position="117"/>
        <end position="131"/>
    </location>
</feature>